<keyword evidence="3" id="KW-0560">Oxidoreductase</keyword>
<dbReference type="PROSITE" id="PS00573">
    <property type="entry name" value="PYRIDINE_REDOX_2"/>
    <property type="match status" value="1"/>
</dbReference>
<keyword evidence="2" id="KW-0274">FAD</keyword>
<dbReference type="Gene3D" id="3.50.50.60">
    <property type="entry name" value="FAD/NAD(P)-binding domain"/>
    <property type="match status" value="2"/>
</dbReference>
<organism evidence="7 8">
    <name type="scientific">Candidatus Spechtbacteria bacterium SB0662_bin_43</name>
    <dbReference type="NCBI Taxonomy" id="2604897"/>
    <lineage>
        <taxon>Bacteria</taxon>
        <taxon>Candidatus Spechtiibacteriota</taxon>
    </lineage>
</organism>
<dbReference type="InterPro" id="IPR008255">
    <property type="entry name" value="Pyr_nucl-diS_OxRdtase_2_AS"/>
</dbReference>
<evidence type="ECO:0000313" key="8">
    <source>
        <dbReference type="Proteomes" id="UP000449092"/>
    </source>
</evidence>
<feature type="domain" description="FAD/NAD(P)-binding" evidence="6">
    <location>
        <begin position="8"/>
        <end position="288"/>
    </location>
</feature>
<proteinExistence type="predicted"/>
<dbReference type="PRINTS" id="PR00368">
    <property type="entry name" value="FADPNR"/>
</dbReference>
<reference evidence="7 8" key="1">
    <citation type="submission" date="2019-09" db="EMBL/GenBank/DDBJ databases">
        <title>Characterisation of the sponge microbiome using genome-centric metagenomics.</title>
        <authorList>
            <person name="Engelberts J.P."/>
            <person name="Robbins S.J."/>
            <person name="De Goeij J.M."/>
            <person name="Aranda M."/>
            <person name="Bell S.C."/>
            <person name="Webster N.S."/>
        </authorList>
    </citation>
    <scope>NUCLEOTIDE SEQUENCE [LARGE SCALE GENOMIC DNA]</scope>
    <source>
        <strain evidence="7">SB0662_bin_43</strain>
    </source>
</reference>
<evidence type="ECO:0000256" key="3">
    <source>
        <dbReference type="ARBA" id="ARBA00023002"/>
    </source>
</evidence>
<dbReference type="PANTHER" id="PTHR48105">
    <property type="entry name" value="THIOREDOXIN REDUCTASE 1-RELATED-RELATED"/>
    <property type="match status" value="1"/>
</dbReference>
<keyword evidence="1" id="KW-0285">Flavoprotein</keyword>
<evidence type="ECO:0000256" key="2">
    <source>
        <dbReference type="ARBA" id="ARBA00022827"/>
    </source>
</evidence>
<evidence type="ECO:0000256" key="1">
    <source>
        <dbReference type="ARBA" id="ARBA00022630"/>
    </source>
</evidence>
<dbReference type="GO" id="GO:0016668">
    <property type="term" value="F:oxidoreductase activity, acting on a sulfur group of donors, NAD(P) as acceptor"/>
    <property type="evidence" value="ECO:0007669"/>
    <property type="project" value="UniProtKB-ARBA"/>
</dbReference>
<dbReference type="Pfam" id="PF07992">
    <property type="entry name" value="Pyr_redox_2"/>
    <property type="match status" value="1"/>
</dbReference>
<dbReference type="Proteomes" id="UP000449092">
    <property type="component" value="Unassembled WGS sequence"/>
</dbReference>
<gene>
    <name evidence="7" type="ORF">F4X82_00785</name>
</gene>
<dbReference type="PRINTS" id="PR00469">
    <property type="entry name" value="PNDRDTASEII"/>
</dbReference>
<evidence type="ECO:0000256" key="5">
    <source>
        <dbReference type="ARBA" id="ARBA00023284"/>
    </source>
</evidence>
<dbReference type="SUPFAM" id="SSF51905">
    <property type="entry name" value="FAD/NAD(P)-binding domain"/>
    <property type="match status" value="1"/>
</dbReference>
<evidence type="ECO:0000259" key="6">
    <source>
        <dbReference type="Pfam" id="PF07992"/>
    </source>
</evidence>
<protein>
    <recommendedName>
        <fullName evidence="6">FAD/NAD(P)-binding domain-containing protein</fullName>
    </recommendedName>
</protein>
<dbReference type="AlphaFoldDB" id="A0A845D8J4"/>
<comment type="caution">
    <text evidence="7">The sequence shown here is derived from an EMBL/GenBank/DDBJ whole genome shotgun (WGS) entry which is preliminary data.</text>
</comment>
<sequence length="312" mass="33958">MNNKNTDYHLIIIGGGPAGCAAAVYAARKKIRSAIIADDWGGQSVVSNDVQNWIGETHISGIDIAKNLQAHIREYADDVLDIVEDTKVVSLRHDGEVFAVETNTNNRMTTRAVLVCSGARRRVLDVEGAERLNHKGISYCASCDAPLFKGLDVVVVGGGNAGFESALQLLEYAPNVYLFERGSQFRADSITIDKALQHPNMKAFTDVSLKKIEGEHKVEGVVYSQNQGGDTSLPVGGVFVEIGSLPNSEFMPENITLNERNEIVVDPKTQRTNVSGVWAAGDVSDGLFRQNNISMGDAVKALEDIYLWLHKN</sequence>
<dbReference type="InterPro" id="IPR050097">
    <property type="entry name" value="Ferredoxin-NADP_redctase_2"/>
</dbReference>
<evidence type="ECO:0000256" key="4">
    <source>
        <dbReference type="ARBA" id="ARBA00023157"/>
    </source>
</evidence>
<name>A0A845D8J4_9BACT</name>
<evidence type="ECO:0000313" key="7">
    <source>
        <dbReference type="EMBL" id="MYE38040.1"/>
    </source>
</evidence>
<dbReference type="InterPro" id="IPR023753">
    <property type="entry name" value="FAD/NAD-binding_dom"/>
</dbReference>
<keyword evidence="4" id="KW-1015">Disulfide bond</keyword>
<keyword evidence="5" id="KW-0676">Redox-active center</keyword>
<dbReference type="InterPro" id="IPR036188">
    <property type="entry name" value="FAD/NAD-bd_sf"/>
</dbReference>
<accession>A0A845D8J4</accession>
<dbReference type="EMBL" id="VXOY01000008">
    <property type="protein sequence ID" value="MYE38040.1"/>
    <property type="molecule type" value="Genomic_DNA"/>
</dbReference>